<protein>
    <submittedName>
        <fullName evidence="4">Coiled-coil domain-containing protein 176</fullName>
    </submittedName>
</protein>
<evidence type="ECO:0000256" key="1">
    <source>
        <dbReference type="SAM" id="Coils"/>
    </source>
</evidence>
<evidence type="ECO:0000313" key="4">
    <source>
        <dbReference type="WBParaSite" id="Csp11.Scaffold414.g1108.t1"/>
    </source>
</evidence>
<feature type="region of interest" description="Disordered" evidence="2">
    <location>
        <begin position="360"/>
        <end position="437"/>
    </location>
</feature>
<feature type="compositionally biased region" description="Basic and acidic residues" evidence="2">
    <location>
        <begin position="423"/>
        <end position="437"/>
    </location>
</feature>
<keyword evidence="3" id="KW-1185">Reference proteome</keyword>
<dbReference type="WBParaSite" id="Csp11.Scaffold414.g1108.t1">
    <property type="protein sequence ID" value="Csp11.Scaffold414.g1108.t1"/>
    <property type="gene ID" value="Csp11.Scaffold414.g1108"/>
</dbReference>
<feature type="coiled-coil region" evidence="1">
    <location>
        <begin position="16"/>
        <end position="78"/>
    </location>
</feature>
<proteinExistence type="predicted"/>
<reference evidence="4" key="1">
    <citation type="submission" date="2016-11" db="UniProtKB">
        <authorList>
            <consortium name="WormBaseParasite"/>
        </authorList>
    </citation>
    <scope>IDENTIFICATION</scope>
</reference>
<name>A0A1I7SZX0_9PELO</name>
<sequence>MYLQKMTTEEVCMNALRVCTTELNKKDKKLKKTKEELTNVKNSLEVSEEKKKLQKTKNKELKKKIKELEKTITLLRTSRDEAVDSELLEVNNRIDASEIARNETLTASEVKNKAMQVLQAQKTKFEKVMSAKLKTKIRENLKVKNQIGKSRKMWKTAYYNYQKRFHESKEKKLKSEKILEEHDLKLAEIQKAMESSQANIQTQEKLLEAQKAQSARDLDARNKAEVKRANLETYVDGMFKNLKTFFKQENDELAGKLEAADKTIDDQKIMLDARDAQIKEAEITIRNIQSTSDTCICMLHNHLANANKALNKAKAEIEKREKEHAPNFQKTRLETKKNQFLPVQAAFKEEEKQLQEIREDLRETEQEAESEEDSKDEVRKQLGFHTLPLRKNNEKLEKKVEETRKELKKPTNAVSGNRKVAKRSADVEKEEPKRRKN</sequence>
<feature type="compositionally biased region" description="Acidic residues" evidence="2">
    <location>
        <begin position="366"/>
        <end position="375"/>
    </location>
</feature>
<accession>A0A1I7SZX0</accession>
<evidence type="ECO:0000256" key="2">
    <source>
        <dbReference type="SAM" id="MobiDB-lite"/>
    </source>
</evidence>
<organism evidence="3 4">
    <name type="scientific">Caenorhabditis tropicalis</name>
    <dbReference type="NCBI Taxonomy" id="1561998"/>
    <lineage>
        <taxon>Eukaryota</taxon>
        <taxon>Metazoa</taxon>
        <taxon>Ecdysozoa</taxon>
        <taxon>Nematoda</taxon>
        <taxon>Chromadorea</taxon>
        <taxon>Rhabditida</taxon>
        <taxon>Rhabditina</taxon>
        <taxon>Rhabditomorpha</taxon>
        <taxon>Rhabditoidea</taxon>
        <taxon>Rhabditidae</taxon>
        <taxon>Peloderinae</taxon>
        <taxon>Caenorhabditis</taxon>
    </lineage>
</organism>
<feature type="compositionally biased region" description="Basic and acidic residues" evidence="2">
    <location>
        <begin position="391"/>
        <end position="409"/>
    </location>
</feature>
<dbReference type="Proteomes" id="UP000095282">
    <property type="component" value="Unplaced"/>
</dbReference>
<keyword evidence="1" id="KW-0175">Coiled coil</keyword>
<evidence type="ECO:0000313" key="3">
    <source>
        <dbReference type="Proteomes" id="UP000095282"/>
    </source>
</evidence>
<feature type="coiled-coil region" evidence="1">
    <location>
        <begin position="179"/>
        <end position="213"/>
    </location>
</feature>
<dbReference type="AlphaFoldDB" id="A0A1I7SZX0"/>
<dbReference type="STRING" id="1561998.A0A1I7SZX0"/>